<dbReference type="Gene3D" id="3.90.550.10">
    <property type="entry name" value="Spore Coat Polysaccharide Biosynthesis Protein SpsA, Chain A"/>
    <property type="match status" value="2"/>
</dbReference>
<keyword evidence="3" id="KW-1185">Reference proteome</keyword>
<dbReference type="InterPro" id="IPR029044">
    <property type="entry name" value="Nucleotide-diphossugar_trans"/>
</dbReference>
<reference evidence="3" key="1">
    <citation type="submission" date="2013-01" db="EMBL/GenBank/DDBJ databases">
        <title>Draft Genome Sequence of a Mulberry Tree, Morus notabilis C.K. Schneid.</title>
        <authorList>
            <person name="He N."/>
            <person name="Zhao S."/>
        </authorList>
    </citation>
    <scope>NUCLEOTIDE SEQUENCE</scope>
</reference>
<feature type="transmembrane region" description="Helical" evidence="1">
    <location>
        <begin position="80"/>
        <end position="102"/>
    </location>
</feature>
<evidence type="ECO:0000256" key="1">
    <source>
        <dbReference type="SAM" id="Phobius"/>
    </source>
</evidence>
<name>W9QUG5_9ROSA</name>
<dbReference type="AlphaFoldDB" id="W9QUG5"/>
<sequence length="975" mass="110743">MYTYVPFNLSKLGEKPLRQIAEIFNLVSDQLNKLRMMGLERHPGMRSGDYLEGMLNDYVNGTGKANSKTFKPQKSGSGRLVTFLTCLQFAFAVYATFLLYYMSPTIDLRTKPEFTWATRIAQNWKSLIITPHVLGHYQESANSLVQSEIHPILPISQVCEHEKIDFSQKKSNDAAMIKIKRELYNEVLDFQSKSVGTETLAQLMAMKSKWDLRGPNYRPKVTVILNHFKRKTLCAQLDSLLHQTLPFHHVWVLSFGSPNEMSLKRIVESYNDSRISFISSSYDFKYYGRFQMALQTEADLVYILDDDMIPGKTMLQILSHVAGTEKYHNAVLGSIGRILPFRQKDFTFPSYRKFRSKEAGLYLPDPAYDITVDKIVQVDFLSSSWFLSADLVRTLFTETPFTFATGEDLHLSYTLQKYRNAGSFVLPVDANDKETWGDSEHRLAYVSETTVIFKDVVQVRDDQWWKALSTGYITQWAAMYPQKIDALFYAHSVDEVKALSPLLDKFRATAGKKAYIAVAGGKFCPCEEAAAALKWPKVVCKERRFKIFDLDVGALSGISNSEVPVVQAVYASVKGLIKIHNPSVVITVADIDPNVKKALKMASETDSNGTTLVLLPRPSVSKVLWMADLRSTALPNWSRMRVSVNIITQNRAESLTRLLNSLKNAYYVGDEIGISFNMDSKVDEATIRVVSSFEWPHGAKTLRRRIVQGGLIRAVSESWYPSSDDDFGLLLEDDIEVSPYYYLWIKYALLAYHYDPQVSLPELSSISLYTPRIVEVVKERPKWNPTEFFKKIHPNTPYLHQLPCSWGAVFFPKQWREFYVYMNMRFTEDAKANPVQIPKSRTNGWQASWKKFLIDMMYLRGYVSLYPNFPSQASFSTNHMEPGAHISAKDNVVRHDKADFEVPLLKEDFRAFLPNGKLPPASRLPSLNLFNQPLSLKGIKAAGAKLGQDVLGCNNATEIVAVDHQTGLPTNCASF</sequence>
<evidence type="ECO:0000313" key="3">
    <source>
        <dbReference type="Proteomes" id="UP000030645"/>
    </source>
</evidence>
<dbReference type="PANTHER" id="PTHR33604">
    <property type="entry name" value="OSJNBA0004B13.7 PROTEIN"/>
    <property type="match status" value="1"/>
</dbReference>
<organism evidence="2 3">
    <name type="scientific">Morus notabilis</name>
    <dbReference type="NCBI Taxonomy" id="981085"/>
    <lineage>
        <taxon>Eukaryota</taxon>
        <taxon>Viridiplantae</taxon>
        <taxon>Streptophyta</taxon>
        <taxon>Embryophyta</taxon>
        <taxon>Tracheophyta</taxon>
        <taxon>Spermatophyta</taxon>
        <taxon>Magnoliopsida</taxon>
        <taxon>eudicotyledons</taxon>
        <taxon>Gunneridae</taxon>
        <taxon>Pentapetalae</taxon>
        <taxon>rosids</taxon>
        <taxon>fabids</taxon>
        <taxon>Rosales</taxon>
        <taxon>Moraceae</taxon>
        <taxon>Moreae</taxon>
        <taxon>Morus</taxon>
    </lineage>
</organism>
<dbReference type="CDD" id="cd00761">
    <property type="entry name" value="Glyco_tranf_GTA_type"/>
    <property type="match status" value="1"/>
</dbReference>
<protein>
    <recommendedName>
        <fullName evidence="4">Glycosyltransferase 2-like domain-containing protein</fullName>
    </recommendedName>
</protein>
<keyword evidence="1" id="KW-0472">Membrane</keyword>
<dbReference type="PANTHER" id="PTHR33604:SF1">
    <property type="entry name" value="GLYCOSYLTRANSFERASE FAMILY PROTEIN 2"/>
    <property type="match status" value="1"/>
</dbReference>
<dbReference type="eggNOG" id="ENOG502QPYF">
    <property type="taxonomic scope" value="Eukaryota"/>
</dbReference>
<dbReference type="SUPFAM" id="SSF53448">
    <property type="entry name" value="Nucleotide-diphospho-sugar transferases"/>
    <property type="match status" value="2"/>
</dbReference>
<evidence type="ECO:0008006" key="4">
    <source>
        <dbReference type="Google" id="ProtNLM"/>
    </source>
</evidence>
<dbReference type="Proteomes" id="UP000030645">
    <property type="component" value="Unassembled WGS sequence"/>
</dbReference>
<keyword evidence="1" id="KW-1133">Transmembrane helix</keyword>
<dbReference type="STRING" id="981085.W9QUG5"/>
<gene>
    <name evidence="2" type="ORF">L484_008045</name>
</gene>
<accession>W9QUG5</accession>
<evidence type="ECO:0000313" key="2">
    <source>
        <dbReference type="EMBL" id="EXB38681.1"/>
    </source>
</evidence>
<proteinExistence type="predicted"/>
<dbReference type="EMBL" id="KE343701">
    <property type="protein sequence ID" value="EXB38681.1"/>
    <property type="molecule type" value="Genomic_DNA"/>
</dbReference>
<keyword evidence="1" id="KW-0812">Transmembrane</keyword>